<dbReference type="Gene3D" id="1.10.10.10">
    <property type="entry name" value="Winged helix-like DNA-binding domain superfamily/Winged helix DNA-binding domain"/>
    <property type="match status" value="1"/>
</dbReference>
<dbReference type="GO" id="GO:0003677">
    <property type="term" value="F:DNA binding"/>
    <property type="evidence" value="ECO:0007669"/>
    <property type="project" value="UniProtKB-KW"/>
</dbReference>
<dbReference type="InterPro" id="IPR026881">
    <property type="entry name" value="WYL_dom"/>
</dbReference>
<evidence type="ECO:0000256" key="3">
    <source>
        <dbReference type="ARBA" id="ARBA00023163"/>
    </source>
</evidence>
<keyword evidence="3" id="KW-0804">Transcription</keyword>
<dbReference type="Pfam" id="PF13280">
    <property type="entry name" value="WYL"/>
    <property type="match status" value="1"/>
</dbReference>
<dbReference type="SMART" id="SM00420">
    <property type="entry name" value="HTH_DEOR"/>
    <property type="match status" value="1"/>
</dbReference>
<dbReference type="PROSITE" id="PS52050">
    <property type="entry name" value="WYL"/>
    <property type="match status" value="1"/>
</dbReference>
<dbReference type="PROSITE" id="PS51000">
    <property type="entry name" value="HTH_DEOR_2"/>
    <property type="match status" value="1"/>
</dbReference>
<dbReference type="InterPro" id="IPR036388">
    <property type="entry name" value="WH-like_DNA-bd_sf"/>
</dbReference>
<evidence type="ECO:0000259" key="4">
    <source>
        <dbReference type="PROSITE" id="PS51000"/>
    </source>
</evidence>
<dbReference type="GO" id="GO:0003700">
    <property type="term" value="F:DNA-binding transcription factor activity"/>
    <property type="evidence" value="ECO:0007669"/>
    <property type="project" value="InterPro"/>
</dbReference>
<dbReference type="Pfam" id="PF08279">
    <property type="entry name" value="HTH_11"/>
    <property type="match status" value="1"/>
</dbReference>
<keyword evidence="6" id="KW-1185">Reference proteome</keyword>
<dbReference type="Proteomes" id="UP000291483">
    <property type="component" value="Unassembled WGS sequence"/>
</dbReference>
<dbReference type="InterPro" id="IPR051534">
    <property type="entry name" value="CBASS_pafABC_assoc_protein"/>
</dbReference>
<gene>
    <name evidence="5" type="ORF">EV379_2326</name>
</gene>
<dbReference type="PROSITE" id="PS00894">
    <property type="entry name" value="HTH_DEOR_1"/>
    <property type="match status" value="1"/>
</dbReference>
<dbReference type="SUPFAM" id="SSF46785">
    <property type="entry name" value="Winged helix' DNA-binding domain"/>
    <property type="match status" value="1"/>
</dbReference>
<dbReference type="InterPro" id="IPR018356">
    <property type="entry name" value="Tscrpt_reg_HTH_DeoR_CS"/>
</dbReference>
<dbReference type="RefSeq" id="WP_130506242.1">
    <property type="nucleotide sequence ID" value="NZ_SHLC01000001.1"/>
</dbReference>
<dbReference type="EMBL" id="SHLC01000001">
    <property type="protein sequence ID" value="RZU65981.1"/>
    <property type="molecule type" value="Genomic_DNA"/>
</dbReference>
<evidence type="ECO:0000256" key="1">
    <source>
        <dbReference type="ARBA" id="ARBA00023015"/>
    </source>
</evidence>
<reference evidence="5 6" key="1">
    <citation type="submission" date="2019-02" db="EMBL/GenBank/DDBJ databases">
        <title>Sequencing the genomes of 1000 actinobacteria strains.</title>
        <authorList>
            <person name="Klenk H.-P."/>
        </authorList>
    </citation>
    <scope>NUCLEOTIDE SEQUENCE [LARGE SCALE GENOMIC DNA]</scope>
    <source>
        <strain evidence="5 6">DSM 18319</strain>
    </source>
</reference>
<keyword evidence="2 5" id="KW-0238">DNA-binding</keyword>
<dbReference type="PANTHER" id="PTHR34580:SF3">
    <property type="entry name" value="PROTEIN PAFB"/>
    <property type="match status" value="1"/>
</dbReference>
<evidence type="ECO:0000256" key="2">
    <source>
        <dbReference type="ARBA" id="ARBA00023125"/>
    </source>
</evidence>
<dbReference type="InterPro" id="IPR013196">
    <property type="entry name" value="HTH_11"/>
</dbReference>
<proteinExistence type="predicted"/>
<dbReference type="InterPro" id="IPR036390">
    <property type="entry name" value="WH_DNA-bd_sf"/>
</dbReference>
<name>A0A4Q8AP98_9MICO</name>
<dbReference type="OrthoDB" id="8555652at2"/>
<evidence type="ECO:0000313" key="6">
    <source>
        <dbReference type="Proteomes" id="UP000291483"/>
    </source>
</evidence>
<keyword evidence="1" id="KW-0805">Transcription regulation</keyword>
<protein>
    <submittedName>
        <fullName evidence="5">Putative DNA-binding transcriptional regulator YafY</fullName>
    </submittedName>
</protein>
<sequence length="319" mass="35149">MSDTTSRTLELLSLLQSHRHWSCRELADRLAVSERTLRRDIDRLRELGYEIDASRGAIGGYRLTAGTGLPPLLLTDDEGVAIAIGLRSQTTSALRDSEHTTLSALAKIEQVLPPALRRRIDALQSHMSVAPGQGPAVDPELLGLLALSCRDSERIRFSYTDARGADSTRSAEPHMLVPRGRRWYLVAWDRDRAAWRTFRLDRISALQQTRVLFTARDLSAAAAAELVAAAVSWRENPLSAEVHIAAPLGAVQEKLGWWARDTVALDADTTVWTLTGDSAAHIATALLWIPAEFAFTVHGRPELLRELTAFADRFTSISG</sequence>
<feature type="domain" description="HTH deoR-type" evidence="4">
    <location>
        <begin position="4"/>
        <end position="59"/>
    </location>
</feature>
<dbReference type="AlphaFoldDB" id="A0A4Q8AP98"/>
<comment type="caution">
    <text evidence="5">The sequence shown here is derived from an EMBL/GenBank/DDBJ whole genome shotgun (WGS) entry which is preliminary data.</text>
</comment>
<accession>A0A4Q8AP98</accession>
<organism evidence="5 6">
    <name type="scientific">Microterricola gilva</name>
    <dbReference type="NCBI Taxonomy" id="393267"/>
    <lineage>
        <taxon>Bacteria</taxon>
        <taxon>Bacillati</taxon>
        <taxon>Actinomycetota</taxon>
        <taxon>Actinomycetes</taxon>
        <taxon>Micrococcales</taxon>
        <taxon>Microbacteriaceae</taxon>
        <taxon>Microterricola</taxon>
    </lineage>
</organism>
<dbReference type="InterPro" id="IPR001034">
    <property type="entry name" value="DeoR_HTH"/>
</dbReference>
<dbReference type="PANTHER" id="PTHR34580">
    <property type="match status" value="1"/>
</dbReference>
<evidence type="ECO:0000313" key="5">
    <source>
        <dbReference type="EMBL" id="RZU65981.1"/>
    </source>
</evidence>